<accession>A0A0F4PX97</accession>
<dbReference type="InterPro" id="IPR008523">
    <property type="entry name" value="DUF805"/>
</dbReference>
<reference evidence="6" key="3">
    <citation type="submission" date="2019-06" db="EMBL/GenBank/DDBJ databases">
        <title>Co-occurence of chitin degradation, pigmentation and bioactivity in marine Pseudoalteromonas.</title>
        <authorList>
            <person name="Sonnenschein E.C."/>
            <person name="Bech P.K."/>
        </authorList>
    </citation>
    <scope>NUCLEOTIDE SEQUENCE [LARGE SCALE GENOMIC DNA]</scope>
    <source>
        <strain evidence="6">S2897</strain>
    </source>
</reference>
<protein>
    <submittedName>
        <fullName evidence="4">DUF805 domain-containing protein</fullName>
    </submittedName>
    <submittedName>
        <fullName evidence="3">Membrane protein</fullName>
    </submittedName>
</protein>
<comment type="caution">
    <text evidence="3">The sequence shown here is derived from an EMBL/GenBank/DDBJ whole genome shotgun (WGS) entry which is preliminary data.</text>
</comment>
<proteinExistence type="predicted"/>
<keyword evidence="2" id="KW-0812">Transmembrane</keyword>
<feature type="transmembrane region" description="Helical" evidence="2">
    <location>
        <begin position="21"/>
        <end position="40"/>
    </location>
</feature>
<dbReference type="OrthoDB" id="9812349at2"/>
<keyword evidence="2" id="KW-0472">Membrane</keyword>
<evidence type="ECO:0000256" key="2">
    <source>
        <dbReference type="SAM" id="Phobius"/>
    </source>
</evidence>
<reference evidence="3 5" key="1">
    <citation type="journal article" date="2015" name="BMC Genomics">
        <title>Genome mining reveals unlocked bioactive potential of marine Gram-negative bacteria.</title>
        <authorList>
            <person name="Machado H."/>
            <person name="Sonnenschein E.C."/>
            <person name="Melchiorsen J."/>
            <person name="Gram L."/>
        </authorList>
    </citation>
    <scope>NUCLEOTIDE SEQUENCE [LARGE SCALE GENOMIC DNA]</scope>
    <source>
        <strain evidence="3 5">S3137</strain>
    </source>
</reference>
<reference evidence="4" key="4">
    <citation type="submission" date="2019-09" db="EMBL/GenBank/DDBJ databases">
        <title>Co-occurence of chitin degradation, pigmentation and bioactivity in marine Pseudoalteromonas.</title>
        <authorList>
            <person name="Sonnenschein E.C."/>
            <person name="Bech P.K."/>
        </authorList>
    </citation>
    <scope>NUCLEOTIDE SEQUENCE</scope>
    <source>
        <strain evidence="4">S2897</strain>
    </source>
</reference>
<dbReference type="PANTHER" id="PTHR34980">
    <property type="entry name" value="INNER MEMBRANE PROTEIN-RELATED-RELATED"/>
    <property type="match status" value="1"/>
</dbReference>
<dbReference type="Proteomes" id="UP000305874">
    <property type="component" value="Unassembled WGS sequence"/>
</dbReference>
<evidence type="ECO:0000313" key="3">
    <source>
        <dbReference type="EMBL" id="KJY99734.1"/>
    </source>
</evidence>
<keyword evidence="5" id="KW-1185">Reference proteome</keyword>
<feature type="transmembrane region" description="Helical" evidence="2">
    <location>
        <begin position="77"/>
        <end position="97"/>
    </location>
</feature>
<dbReference type="PATRIC" id="fig|151081.8.peg.420"/>
<dbReference type="GeneID" id="58228592"/>
<dbReference type="EMBL" id="PNCG01000002">
    <property type="protein sequence ID" value="TMP88468.1"/>
    <property type="molecule type" value="Genomic_DNA"/>
</dbReference>
<organism evidence="3 5">
    <name type="scientific">Pseudoalteromonas ruthenica</name>
    <dbReference type="NCBI Taxonomy" id="151081"/>
    <lineage>
        <taxon>Bacteria</taxon>
        <taxon>Pseudomonadati</taxon>
        <taxon>Pseudomonadota</taxon>
        <taxon>Gammaproteobacteria</taxon>
        <taxon>Alteromonadales</taxon>
        <taxon>Pseudoalteromonadaceae</taxon>
        <taxon>Pseudoalteromonas</taxon>
    </lineage>
</organism>
<dbReference type="PANTHER" id="PTHR34980:SF2">
    <property type="entry name" value="INNER MEMBRANE PROTEIN YHAH-RELATED"/>
    <property type="match status" value="1"/>
</dbReference>
<gene>
    <name evidence="4" type="ORF">CWC05_03280</name>
    <name evidence="3" type="ORF">TW72_08825</name>
</gene>
<dbReference type="Pfam" id="PF05656">
    <property type="entry name" value="DUF805"/>
    <property type="match status" value="1"/>
</dbReference>
<dbReference type="AlphaFoldDB" id="A0A0F4PX97"/>
<feature type="region of interest" description="Disordered" evidence="1">
    <location>
        <begin position="102"/>
        <end position="121"/>
    </location>
</feature>
<reference evidence="4 6" key="2">
    <citation type="submission" date="2017-12" db="EMBL/GenBank/DDBJ databases">
        <authorList>
            <person name="Paulsen S."/>
            <person name="Gram L.K."/>
        </authorList>
    </citation>
    <scope>NUCLEOTIDE SEQUENCE [LARGE SCALE GENOMIC DNA]</scope>
    <source>
        <strain evidence="4 6">S2897</strain>
    </source>
</reference>
<dbReference type="STRING" id="151081.TW72_08825"/>
<sequence length="121" mass="13645">MNYYIEAFQRFADFKGRIRRKAYWMFFLFNFIFSIVTAVIDGVLGTAFIGSIYSLVLLVPSLAAGARRLHDTGRSGWWQLLYLIPIIGFIVVIIFLAQDSQEGDNDWGANPKEGDIEGATA</sequence>
<name>A0A0F4PX97_9GAMM</name>
<evidence type="ECO:0000313" key="6">
    <source>
        <dbReference type="Proteomes" id="UP000305874"/>
    </source>
</evidence>
<dbReference type="GO" id="GO:0005886">
    <property type="term" value="C:plasma membrane"/>
    <property type="evidence" value="ECO:0007669"/>
    <property type="project" value="TreeGrafter"/>
</dbReference>
<feature type="transmembrane region" description="Helical" evidence="2">
    <location>
        <begin position="46"/>
        <end position="65"/>
    </location>
</feature>
<dbReference type="RefSeq" id="WP_022946553.1">
    <property type="nucleotide sequence ID" value="NZ_CP023396.1"/>
</dbReference>
<evidence type="ECO:0000256" key="1">
    <source>
        <dbReference type="SAM" id="MobiDB-lite"/>
    </source>
</evidence>
<dbReference type="Proteomes" id="UP000033664">
    <property type="component" value="Unassembled WGS sequence"/>
</dbReference>
<evidence type="ECO:0000313" key="4">
    <source>
        <dbReference type="EMBL" id="TMP88468.1"/>
    </source>
</evidence>
<evidence type="ECO:0000313" key="5">
    <source>
        <dbReference type="Proteomes" id="UP000033664"/>
    </source>
</evidence>
<dbReference type="eggNOG" id="COG3152">
    <property type="taxonomic scope" value="Bacteria"/>
</dbReference>
<dbReference type="EMBL" id="JXXZ01000007">
    <property type="protein sequence ID" value="KJY99734.1"/>
    <property type="molecule type" value="Genomic_DNA"/>
</dbReference>
<keyword evidence="2" id="KW-1133">Transmembrane helix</keyword>